<feature type="transmembrane region" description="Helical" evidence="1">
    <location>
        <begin position="143"/>
        <end position="163"/>
    </location>
</feature>
<feature type="transmembrane region" description="Helical" evidence="1">
    <location>
        <begin position="68"/>
        <end position="91"/>
    </location>
</feature>
<sequence>MGILAFLAVATLLAWPLRYIDDGTGFGQILSRLAFFGLALLLPAMLLAAILGARTYRVETRLGKRAGTLVGAVVGWTSFFTLSWLAVALGLEGRDELFRPVLFAGLEESVVFYLFLPLALLAAGCVTYALYSKQAVFDRRRRLIFAGAGLAVLSGLLVLSTGFDLLGVVGVLISTLSGAAGGWVSGLGYARAGGDAMIPPGSTIRPREPRRKPR</sequence>
<feature type="transmembrane region" description="Helical" evidence="1">
    <location>
        <begin position="32"/>
        <end position="56"/>
    </location>
</feature>
<keyword evidence="1" id="KW-1133">Transmembrane helix</keyword>
<feature type="transmembrane region" description="Helical" evidence="1">
    <location>
        <begin position="111"/>
        <end position="131"/>
    </location>
</feature>
<name>A0A6J4PYF0_9ACTN</name>
<gene>
    <name evidence="2" type="ORF">AVDCRST_MAG37-60</name>
</gene>
<evidence type="ECO:0000256" key="1">
    <source>
        <dbReference type="SAM" id="Phobius"/>
    </source>
</evidence>
<dbReference type="AlphaFoldDB" id="A0A6J4PYF0"/>
<keyword evidence="1" id="KW-0472">Membrane</keyword>
<feature type="transmembrane region" description="Helical" evidence="1">
    <location>
        <begin position="169"/>
        <end position="190"/>
    </location>
</feature>
<accession>A0A6J4PYF0</accession>
<protein>
    <submittedName>
        <fullName evidence="2">Uncharacterized protein</fullName>
    </submittedName>
</protein>
<keyword evidence="1" id="KW-0812">Transmembrane</keyword>
<reference evidence="2" key="1">
    <citation type="submission" date="2020-02" db="EMBL/GenBank/DDBJ databases">
        <authorList>
            <person name="Meier V. D."/>
        </authorList>
    </citation>
    <scope>NUCLEOTIDE SEQUENCE</scope>
    <source>
        <strain evidence="2">AVDCRST_MAG37</strain>
    </source>
</reference>
<organism evidence="2">
    <name type="scientific">uncultured Rubrobacteraceae bacterium</name>
    <dbReference type="NCBI Taxonomy" id="349277"/>
    <lineage>
        <taxon>Bacteria</taxon>
        <taxon>Bacillati</taxon>
        <taxon>Actinomycetota</taxon>
        <taxon>Rubrobacteria</taxon>
        <taxon>Rubrobacterales</taxon>
        <taxon>Rubrobacteraceae</taxon>
        <taxon>environmental samples</taxon>
    </lineage>
</organism>
<evidence type="ECO:0000313" key="2">
    <source>
        <dbReference type="EMBL" id="CAA9422847.1"/>
    </source>
</evidence>
<proteinExistence type="predicted"/>
<dbReference type="EMBL" id="CADCVD010000004">
    <property type="protein sequence ID" value="CAA9422847.1"/>
    <property type="molecule type" value="Genomic_DNA"/>
</dbReference>